<sequence>MAPSHFTTNETPSCRRSSTKMLLSYLNNAGFSSPSLQTTPFRSPRAANGLQIPDPELVPSWCLMLLLPYLLCLNNRVPTEVRASLTNGEGQDATAVDNTTRKKALNGQKNAGIDRRELRSNLQEKRQQISYTILRTWLGRSFESIPYLEILLIRKLELRKSSNHGSNLQNSTRSFPIMDEYGMVLTRKYNDMR</sequence>
<dbReference type="Proteomes" id="UP000070700">
    <property type="component" value="Unassembled WGS sequence"/>
</dbReference>
<dbReference type="InParanoid" id="A0A194XW84"/>
<keyword evidence="2" id="KW-1185">Reference proteome</keyword>
<organism evidence="1 2">
    <name type="scientific">Mollisia scopiformis</name>
    <name type="common">Conifer needle endophyte fungus</name>
    <name type="synonym">Phialocephala scopiformis</name>
    <dbReference type="NCBI Taxonomy" id="149040"/>
    <lineage>
        <taxon>Eukaryota</taxon>
        <taxon>Fungi</taxon>
        <taxon>Dikarya</taxon>
        <taxon>Ascomycota</taxon>
        <taxon>Pezizomycotina</taxon>
        <taxon>Leotiomycetes</taxon>
        <taxon>Helotiales</taxon>
        <taxon>Mollisiaceae</taxon>
        <taxon>Mollisia</taxon>
    </lineage>
</organism>
<dbReference type="KEGG" id="psco:LY89DRAFT_8345"/>
<evidence type="ECO:0000313" key="2">
    <source>
        <dbReference type="Proteomes" id="UP000070700"/>
    </source>
</evidence>
<protein>
    <submittedName>
        <fullName evidence="1">Uncharacterized protein</fullName>
    </submittedName>
</protein>
<proteinExistence type="predicted"/>
<evidence type="ECO:0000313" key="1">
    <source>
        <dbReference type="EMBL" id="KUJ23982.1"/>
    </source>
</evidence>
<gene>
    <name evidence="1" type="ORF">LY89DRAFT_8345</name>
</gene>
<dbReference type="GeneID" id="28833168"/>
<name>A0A194XW84_MOLSC</name>
<dbReference type="RefSeq" id="XP_018078337.1">
    <property type="nucleotide sequence ID" value="XM_018223442.1"/>
</dbReference>
<dbReference type="EMBL" id="KQ947404">
    <property type="protein sequence ID" value="KUJ23982.1"/>
    <property type="molecule type" value="Genomic_DNA"/>
</dbReference>
<accession>A0A194XW84</accession>
<dbReference type="AlphaFoldDB" id="A0A194XW84"/>
<reference evidence="1 2" key="1">
    <citation type="submission" date="2015-10" db="EMBL/GenBank/DDBJ databases">
        <title>Full genome of DAOMC 229536 Phialocephala scopiformis, a fungal endophyte of spruce producing the potent anti-insectan compound rugulosin.</title>
        <authorList>
            <consortium name="DOE Joint Genome Institute"/>
            <person name="Walker A.K."/>
            <person name="Frasz S.L."/>
            <person name="Seifert K.A."/>
            <person name="Miller J.D."/>
            <person name="Mondo S.J."/>
            <person name="Labutti K."/>
            <person name="Lipzen A."/>
            <person name="Dockter R."/>
            <person name="Kennedy M."/>
            <person name="Grigoriev I.V."/>
            <person name="Spatafora J.W."/>
        </authorList>
    </citation>
    <scope>NUCLEOTIDE SEQUENCE [LARGE SCALE GENOMIC DNA]</scope>
    <source>
        <strain evidence="1 2">CBS 120377</strain>
    </source>
</reference>